<dbReference type="RefSeq" id="WP_257856803.1">
    <property type="nucleotide sequence ID" value="NZ_CP102514.1"/>
</dbReference>
<dbReference type="Proteomes" id="UP001057738">
    <property type="component" value="Chromosome"/>
</dbReference>
<proteinExistence type="predicted"/>
<feature type="compositionally biased region" description="Gly residues" evidence="1">
    <location>
        <begin position="77"/>
        <end position="97"/>
    </location>
</feature>
<evidence type="ECO:0000256" key="1">
    <source>
        <dbReference type="SAM" id="MobiDB-lite"/>
    </source>
</evidence>
<accession>A0ABY5Q1X0</accession>
<dbReference type="GeneID" id="95576842"/>
<dbReference type="EMBL" id="CP102514">
    <property type="protein sequence ID" value="UUY50250.1"/>
    <property type="molecule type" value="Genomic_DNA"/>
</dbReference>
<protein>
    <submittedName>
        <fullName evidence="3">Uncharacterized protein</fullName>
    </submittedName>
</protein>
<feature type="region of interest" description="Disordered" evidence="1">
    <location>
        <begin position="63"/>
        <end position="126"/>
    </location>
</feature>
<feature type="transmembrane region" description="Helical" evidence="2">
    <location>
        <begin position="7"/>
        <end position="25"/>
    </location>
</feature>
<keyword evidence="2" id="KW-0472">Membrane</keyword>
<feature type="compositionally biased region" description="Low complexity" evidence="1">
    <location>
        <begin position="98"/>
        <end position="110"/>
    </location>
</feature>
<reference evidence="3" key="1">
    <citation type="submission" date="2022-08" db="EMBL/GenBank/DDBJ databases">
        <authorList>
            <person name="Tian L."/>
        </authorList>
    </citation>
    <scope>NUCLEOTIDE SEQUENCE</scope>
    <source>
        <strain evidence="3">CM253</strain>
    </source>
</reference>
<keyword evidence="2" id="KW-1133">Transmembrane helix</keyword>
<keyword evidence="4" id="KW-1185">Reference proteome</keyword>
<keyword evidence="2" id="KW-0812">Transmembrane</keyword>
<organism evidence="3 4">
    <name type="scientific">Streptomyces yangpuensis</name>
    <dbReference type="NCBI Taxonomy" id="1648182"/>
    <lineage>
        <taxon>Bacteria</taxon>
        <taxon>Bacillati</taxon>
        <taxon>Actinomycetota</taxon>
        <taxon>Actinomycetes</taxon>
        <taxon>Kitasatosporales</taxon>
        <taxon>Streptomycetaceae</taxon>
        <taxon>Streptomyces</taxon>
    </lineage>
</organism>
<gene>
    <name evidence="3" type="ORF">NRK68_25320</name>
</gene>
<sequence length="126" mass="12345">MRTSLRIPAVSALALTVGALWWWAVLRLVLAPEESGVVEGAVAVGGWSLGLLPVHCVPAPLRGVRRRAGRDAREAGDGGGGGGGPEPGDGPEPGGGAVRAAGAPGPADAATRASTPRRSDAGSGPS</sequence>
<evidence type="ECO:0000313" key="3">
    <source>
        <dbReference type="EMBL" id="UUY50250.1"/>
    </source>
</evidence>
<evidence type="ECO:0000313" key="4">
    <source>
        <dbReference type="Proteomes" id="UP001057738"/>
    </source>
</evidence>
<feature type="transmembrane region" description="Helical" evidence="2">
    <location>
        <begin position="37"/>
        <end position="57"/>
    </location>
</feature>
<evidence type="ECO:0000256" key="2">
    <source>
        <dbReference type="SAM" id="Phobius"/>
    </source>
</evidence>
<name>A0ABY5Q1X0_9ACTN</name>